<dbReference type="OrthoDB" id="182995at2157"/>
<dbReference type="SUPFAM" id="SSF46785">
    <property type="entry name" value="Winged helix' DNA-binding domain"/>
    <property type="match status" value="1"/>
</dbReference>
<evidence type="ECO:0008006" key="3">
    <source>
        <dbReference type="Google" id="ProtNLM"/>
    </source>
</evidence>
<accession>A0A151AFZ9</accession>
<name>A0A151AFZ9_9EURY</name>
<comment type="caution">
    <text evidence="1">The sequence shown here is derived from an EMBL/GenBank/DDBJ whole genome shotgun (WGS) entry which is preliminary data.</text>
</comment>
<protein>
    <recommendedName>
        <fullName evidence="3">Sugar-specific transcriptional regulator TrmB</fullName>
    </recommendedName>
</protein>
<dbReference type="Proteomes" id="UP000075321">
    <property type="component" value="Unassembled WGS sequence"/>
</dbReference>
<sequence length="75" mass="8092">MSATTLTHDRTEIPTEIESTGSKLVYLYLQTAGEATIEELQSSLGMKQLALFPILDTLSSSGLVARDGERYTVAA</sequence>
<reference evidence="1 2" key="1">
    <citation type="submission" date="2016-02" db="EMBL/GenBank/DDBJ databases">
        <title>Genome sequence of Halalkalicoccus paucihalophilus DSM 24557.</title>
        <authorList>
            <person name="Poehlein A."/>
            <person name="Daniel R."/>
        </authorList>
    </citation>
    <scope>NUCLEOTIDE SEQUENCE [LARGE SCALE GENOMIC DNA]</scope>
    <source>
        <strain evidence="1 2">DSM 24557</strain>
    </source>
</reference>
<dbReference type="AlphaFoldDB" id="A0A151AFZ9"/>
<evidence type="ECO:0000313" key="1">
    <source>
        <dbReference type="EMBL" id="KYH26482.1"/>
    </source>
</evidence>
<evidence type="ECO:0000313" key="2">
    <source>
        <dbReference type="Proteomes" id="UP000075321"/>
    </source>
</evidence>
<dbReference type="EMBL" id="LTAZ01000004">
    <property type="protein sequence ID" value="KYH26482.1"/>
    <property type="molecule type" value="Genomic_DNA"/>
</dbReference>
<keyword evidence="2" id="KW-1185">Reference proteome</keyword>
<dbReference type="InterPro" id="IPR036390">
    <property type="entry name" value="WH_DNA-bd_sf"/>
</dbReference>
<organism evidence="1 2">
    <name type="scientific">Halalkalicoccus paucihalophilus</name>
    <dbReference type="NCBI Taxonomy" id="1008153"/>
    <lineage>
        <taxon>Archaea</taxon>
        <taxon>Methanobacteriati</taxon>
        <taxon>Methanobacteriota</taxon>
        <taxon>Stenosarchaea group</taxon>
        <taxon>Halobacteria</taxon>
        <taxon>Halobacteriales</taxon>
        <taxon>Halococcaceae</taxon>
        <taxon>Halalkalicoccus</taxon>
    </lineage>
</organism>
<gene>
    <name evidence="1" type="ORF">HAPAU_15800</name>
</gene>
<dbReference type="RefSeq" id="WP_066381232.1">
    <property type="nucleotide sequence ID" value="NZ_LTAZ01000004.1"/>
</dbReference>
<proteinExistence type="predicted"/>